<keyword evidence="4" id="KW-1185">Reference proteome</keyword>
<feature type="compositionally biased region" description="Basic residues" evidence="1">
    <location>
        <begin position="379"/>
        <end position="388"/>
    </location>
</feature>
<dbReference type="InterPro" id="IPR018838">
    <property type="entry name" value="ZGRF1-like_N"/>
</dbReference>
<feature type="region of interest" description="Disordered" evidence="1">
    <location>
        <begin position="766"/>
        <end position="786"/>
    </location>
</feature>
<dbReference type="InterPro" id="IPR023213">
    <property type="entry name" value="CAT-like_dom_sf"/>
</dbReference>
<dbReference type="Proteomes" id="UP000801428">
    <property type="component" value="Unassembled WGS sequence"/>
</dbReference>
<evidence type="ECO:0000256" key="1">
    <source>
        <dbReference type="SAM" id="MobiDB-lite"/>
    </source>
</evidence>
<feature type="compositionally biased region" description="Pro residues" evidence="1">
    <location>
        <begin position="358"/>
        <end position="376"/>
    </location>
</feature>
<gene>
    <name evidence="3" type="ORF">E8E13_001072</name>
</gene>
<accession>A0A9P4TKZ2</accession>
<protein>
    <recommendedName>
        <fullName evidence="2">5'-3' DNA helicase ZGRF1-like N-terminal domain-containing protein</fullName>
    </recommendedName>
</protein>
<feature type="compositionally biased region" description="Polar residues" evidence="1">
    <location>
        <begin position="136"/>
        <end position="147"/>
    </location>
</feature>
<organism evidence="3 4">
    <name type="scientific">Curvularia kusanoi</name>
    <name type="common">Cochliobolus kusanoi</name>
    <dbReference type="NCBI Taxonomy" id="90978"/>
    <lineage>
        <taxon>Eukaryota</taxon>
        <taxon>Fungi</taxon>
        <taxon>Dikarya</taxon>
        <taxon>Ascomycota</taxon>
        <taxon>Pezizomycotina</taxon>
        <taxon>Dothideomycetes</taxon>
        <taxon>Pleosporomycetidae</taxon>
        <taxon>Pleosporales</taxon>
        <taxon>Pleosporineae</taxon>
        <taxon>Pleosporaceae</taxon>
        <taxon>Curvularia</taxon>
    </lineage>
</organism>
<feature type="compositionally biased region" description="Basic and acidic residues" evidence="1">
    <location>
        <begin position="543"/>
        <end position="554"/>
    </location>
</feature>
<feature type="compositionally biased region" description="Basic and acidic residues" evidence="1">
    <location>
        <begin position="174"/>
        <end position="194"/>
    </location>
</feature>
<feature type="region of interest" description="Disordered" evidence="1">
    <location>
        <begin position="102"/>
        <end position="462"/>
    </location>
</feature>
<evidence type="ECO:0000313" key="3">
    <source>
        <dbReference type="EMBL" id="KAF3008401.1"/>
    </source>
</evidence>
<comment type="caution">
    <text evidence="3">The sequence shown here is derived from an EMBL/GenBank/DDBJ whole genome shotgun (WGS) entry which is preliminary data.</text>
</comment>
<dbReference type="PANTHER" id="PTHR28037">
    <property type="entry name" value="ALCOHOL O-ACETYLTRANSFERASE 1-RELATED"/>
    <property type="match status" value="1"/>
</dbReference>
<dbReference type="Gene3D" id="3.30.559.10">
    <property type="entry name" value="Chloramphenicol acetyltransferase-like domain"/>
    <property type="match status" value="1"/>
</dbReference>
<feature type="compositionally biased region" description="Pro residues" evidence="1">
    <location>
        <begin position="259"/>
        <end position="275"/>
    </location>
</feature>
<feature type="compositionally biased region" description="Basic and acidic residues" evidence="1">
    <location>
        <begin position="445"/>
        <end position="460"/>
    </location>
</feature>
<dbReference type="SUPFAM" id="SSF52777">
    <property type="entry name" value="CoA-dependent acyltransferases"/>
    <property type="match status" value="2"/>
</dbReference>
<evidence type="ECO:0000259" key="2">
    <source>
        <dbReference type="Pfam" id="PF10382"/>
    </source>
</evidence>
<dbReference type="PANTHER" id="PTHR28037:SF1">
    <property type="entry name" value="ALCOHOL O-ACETYLTRANSFERASE 1-RELATED"/>
    <property type="match status" value="1"/>
</dbReference>
<feature type="domain" description="5'-3' DNA helicase ZGRF1-like N-terminal" evidence="2">
    <location>
        <begin position="21"/>
        <end position="101"/>
    </location>
</feature>
<evidence type="ECO:0000313" key="4">
    <source>
        <dbReference type="Proteomes" id="UP000801428"/>
    </source>
</evidence>
<reference evidence="3" key="1">
    <citation type="submission" date="2019-04" db="EMBL/GenBank/DDBJ databases">
        <title>Sequencing of skin fungus with MAO and IRED activity.</title>
        <authorList>
            <person name="Marsaioli A.J."/>
            <person name="Bonatto J.M.C."/>
            <person name="Reis Junior O."/>
        </authorList>
    </citation>
    <scope>NUCLEOTIDE SEQUENCE</scope>
    <source>
        <strain evidence="3">30M1</strain>
    </source>
</reference>
<feature type="compositionally biased region" description="Polar residues" evidence="1">
    <location>
        <begin position="227"/>
        <end position="237"/>
    </location>
</feature>
<dbReference type="OrthoDB" id="6513042at2759"/>
<sequence length="1176" mass="127380">MTAPLRSTPHSQLPASQTAPVAEFRCLYTPDIRKKQKKWHDGYLKFHSFNSRVMVYDQARNFLGDTYYKDSDQLYEGDELTLDKGVMVEVADAIGVTQTDLKPLFEKKPKEAPPPPTAPPRRFQPPSQIARPQVTPAVNTARVNAQQPRHKSLNALLGTPKGPIGKSVPIKSPYEARQEKEREKENDFAVERAAKRQKITHGSIGSAALRLSSPGQEDSPALKKTLSKPTKSANLKTVPSARPVPEEVHVINLEENEAPLPPSSPPSLPGTPPPVSRVTKRITETPAPYVEPVALEQPAIQTPRIPRGKVPVPSVKAVRTPQAPVPPSSPPVSASNRLTNVNFAVEPTPLKERARKPPNQPAPLPPVESALPPPGPKAKSLRLSRGVKRGTLMICQPQPPPPRSRETSEVQSVAARPPTRIGSTHKRHASPLPDTLSATKAKRRPITERGNPGERRETRQELPVGVLEIGDDDQEAVLGSMDQRLLVAQTPPPEALLVPASPEMIVPTAKTSKATEYQSHKGRVPSSRISPPALPPASAVTHDNVKQKPAEETRASRIAPLQTSTAVGMQGTLLRASSPALDAITDSRSRTSSTSPRKLAALSTGGFRRKGKTATPPPNAQSPVQSKVARRNETVALPPHPLRASKNGPVMTTTELAAMLQQPKRKPRDTADPIEDEGDTAGVSPNRKFRRVRSENDAPIPSTSEDWEKRNLPKGAATDTPDVPNATTKVLEVPAVAARKKSGLAALIKKTDPRRQFVRTKSLTIDSNVAPGPETESPMVSPVTDKDIGPWSTEAFDLFDWRPPREDTKLEPLRPCGRLETYSTSRHHLGFYNNVGLTAYYTVSTPPKTSLESVVFAALHTVIAKHPNLSAVPVNEDKSHPEVRFARIPQIDPHSCVDFHTRKGPVPTDSDADAELDALLRKQHDRGFKNDVGSPYWRLLISSYPSMPTTFTASWIFHHALSDGSSAMLFHRGFLDALSSGAEVPSAQIVVKTISTPLLPPLEGLHSMTLTWPYFLRAIAASLLPSLFAPRPADLWTGGVIDASTHVPARTTTVVVTASSTRAFAAKCRSEKTSVTAALCALLAAVLQRGVAVGKSVKIDTPISMRPFLQIDEEAMVNAVANHTFTFAAPPGPSEAEGVGQQVLDWEVARKVKASLAREVGKKGVDNPVALLNKGK</sequence>
<dbReference type="AlphaFoldDB" id="A0A9P4TKZ2"/>
<dbReference type="EMBL" id="SWKU01000003">
    <property type="protein sequence ID" value="KAF3008401.1"/>
    <property type="molecule type" value="Genomic_DNA"/>
</dbReference>
<feature type="region of interest" description="Disordered" evidence="1">
    <location>
        <begin position="579"/>
        <end position="628"/>
    </location>
</feature>
<dbReference type="Pfam" id="PF10382">
    <property type="entry name" value="ZGRF1-like_N"/>
    <property type="match status" value="1"/>
</dbReference>
<name>A0A9P4TKZ2_CURKU</name>
<feature type="region of interest" description="Disordered" evidence="1">
    <location>
        <begin position="659"/>
        <end position="726"/>
    </location>
</feature>
<dbReference type="GO" id="GO:0008080">
    <property type="term" value="F:N-acetyltransferase activity"/>
    <property type="evidence" value="ECO:0007669"/>
    <property type="project" value="TreeGrafter"/>
</dbReference>
<proteinExistence type="predicted"/>
<feature type="compositionally biased region" description="Pro residues" evidence="1">
    <location>
        <begin position="112"/>
        <end position="123"/>
    </location>
</feature>
<dbReference type="InterPro" id="IPR052058">
    <property type="entry name" value="Alcohol_O-acetyltransferase"/>
</dbReference>
<feature type="region of interest" description="Disordered" evidence="1">
    <location>
        <begin position="511"/>
        <end position="554"/>
    </location>
</feature>